<comment type="caution">
    <text evidence="1">The sequence shown here is derived from an EMBL/GenBank/DDBJ whole genome shotgun (WGS) entry which is preliminary data.</text>
</comment>
<reference evidence="2" key="1">
    <citation type="journal article" date="2019" name="Int. J. Syst. Evol. Microbiol.">
        <title>The Global Catalogue of Microorganisms (GCM) 10K type strain sequencing project: providing services to taxonomists for standard genome sequencing and annotation.</title>
        <authorList>
            <consortium name="The Broad Institute Genomics Platform"/>
            <consortium name="The Broad Institute Genome Sequencing Center for Infectious Disease"/>
            <person name="Wu L."/>
            <person name="Ma J."/>
        </authorList>
    </citation>
    <scope>NUCLEOTIDE SEQUENCE [LARGE SCALE GENOMIC DNA]</scope>
    <source>
        <strain evidence="2">CGMCC 1.16275</strain>
    </source>
</reference>
<proteinExistence type="predicted"/>
<evidence type="ECO:0000313" key="1">
    <source>
        <dbReference type="EMBL" id="MFD1613089.1"/>
    </source>
</evidence>
<dbReference type="EMBL" id="JBHUDY010000002">
    <property type="protein sequence ID" value="MFD1613089.1"/>
    <property type="molecule type" value="Genomic_DNA"/>
</dbReference>
<protein>
    <submittedName>
        <fullName evidence="1">Uncharacterized protein</fullName>
    </submittedName>
</protein>
<name>A0ABW4I550_9SPHN</name>
<gene>
    <name evidence="1" type="ORF">ACFSCW_14885</name>
</gene>
<dbReference type="RefSeq" id="WP_380890827.1">
    <property type="nucleotide sequence ID" value="NZ_JBHUDY010000002.1"/>
</dbReference>
<sequence length="53" mass="6430">MRTTDDPESYVATLPYRVYRSPPGEMDERRYEAERAVRQLRQLMQLPIDPFER</sequence>
<keyword evidence="2" id="KW-1185">Reference proteome</keyword>
<accession>A0ABW4I550</accession>
<organism evidence="1 2">
    <name type="scientific">Sphingomonas tabacisoli</name>
    <dbReference type="NCBI Taxonomy" id="2249466"/>
    <lineage>
        <taxon>Bacteria</taxon>
        <taxon>Pseudomonadati</taxon>
        <taxon>Pseudomonadota</taxon>
        <taxon>Alphaproteobacteria</taxon>
        <taxon>Sphingomonadales</taxon>
        <taxon>Sphingomonadaceae</taxon>
        <taxon>Sphingomonas</taxon>
    </lineage>
</organism>
<evidence type="ECO:0000313" key="2">
    <source>
        <dbReference type="Proteomes" id="UP001597115"/>
    </source>
</evidence>
<dbReference type="Proteomes" id="UP001597115">
    <property type="component" value="Unassembled WGS sequence"/>
</dbReference>